<sequence length="183" mass="21093">MAVIKLYIAESPLCVEKVTLDFMGNEMSRIPQERFERVDADMHAVVDQLCTVLIAEAIDQLEAIGEEADYIDLLYLQLVNVYQTKSGNQLLQQPFSAMEAALRPVMMEVCEPIVEKFYEELSNQLEESTDDEVFSSYYLDGQQVVIQLTAPIEYEEVLSVDTLIRQYHETLQTVYEKIYPYLV</sequence>
<evidence type="ECO:0000313" key="1">
    <source>
        <dbReference type="EMBL" id="OTN77984.1"/>
    </source>
</evidence>
<dbReference type="STRING" id="1834191.A5886_003085"/>
<organism evidence="1 2">
    <name type="scientific">Candidatus Enterococcus testudinis</name>
    <dbReference type="NCBI Taxonomy" id="1834191"/>
    <lineage>
        <taxon>Bacteria</taxon>
        <taxon>Bacillati</taxon>
        <taxon>Bacillota</taxon>
        <taxon>Bacilli</taxon>
        <taxon>Lactobacillales</taxon>
        <taxon>Enterococcaceae</taxon>
        <taxon>Enterococcus</taxon>
    </lineage>
</organism>
<gene>
    <name evidence="1" type="ORF">A5886_003085</name>
</gene>
<accession>A0A242AAC6</accession>
<protein>
    <submittedName>
        <fullName evidence="1">Uncharacterized protein</fullName>
    </submittedName>
</protein>
<dbReference type="AlphaFoldDB" id="A0A242AAC6"/>
<reference evidence="1 2" key="1">
    <citation type="submission" date="2017-05" db="EMBL/GenBank/DDBJ databases">
        <title>The Genome Sequence of Enterococcus sp. 8G7_MSG3316.</title>
        <authorList>
            <consortium name="The Broad Institute Genomics Platform"/>
            <consortium name="The Broad Institute Genomic Center for Infectious Diseases"/>
            <person name="Earl A."/>
            <person name="Manson A."/>
            <person name="Schwartman J."/>
            <person name="Gilmore M."/>
            <person name="Abouelleil A."/>
            <person name="Cao P."/>
            <person name="Chapman S."/>
            <person name="Cusick C."/>
            <person name="Shea T."/>
            <person name="Young S."/>
            <person name="Neafsey D."/>
            <person name="Nusbaum C."/>
            <person name="Birren B."/>
        </authorList>
    </citation>
    <scope>NUCLEOTIDE SEQUENCE [LARGE SCALE GENOMIC DNA]</scope>
    <source>
        <strain evidence="1 2">8G7_MSG3316</strain>
    </source>
</reference>
<dbReference type="RefSeq" id="WP_086275932.1">
    <property type="nucleotide sequence ID" value="NZ_NGKU01000001.1"/>
</dbReference>
<keyword evidence="2" id="KW-1185">Reference proteome</keyword>
<dbReference type="OrthoDB" id="2182889at2"/>
<comment type="caution">
    <text evidence="1">The sequence shown here is derived from an EMBL/GenBank/DDBJ whole genome shotgun (WGS) entry which is preliminary data.</text>
</comment>
<evidence type="ECO:0000313" key="2">
    <source>
        <dbReference type="Proteomes" id="UP000195043"/>
    </source>
</evidence>
<proteinExistence type="predicted"/>
<name>A0A242AAC6_9ENTE</name>
<dbReference type="Proteomes" id="UP000195043">
    <property type="component" value="Unassembled WGS sequence"/>
</dbReference>
<dbReference type="EMBL" id="NGKU01000001">
    <property type="protein sequence ID" value="OTN77984.1"/>
    <property type="molecule type" value="Genomic_DNA"/>
</dbReference>